<dbReference type="Pfam" id="PF01161">
    <property type="entry name" value="PBP"/>
    <property type="match status" value="1"/>
</dbReference>
<name>A0ABD8A8K5_9EURY</name>
<dbReference type="InterPro" id="IPR008914">
    <property type="entry name" value="PEBP"/>
</dbReference>
<dbReference type="SUPFAM" id="SSF49777">
    <property type="entry name" value="PEBP-like"/>
    <property type="match status" value="1"/>
</dbReference>
<evidence type="ECO:0000256" key="1">
    <source>
        <dbReference type="SAM" id="MobiDB-lite"/>
    </source>
</evidence>
<evidence type="ECO:0000313" key="3">
    <source>
        <dbReference type="Proteomes" id="UP001626603"/>
    </source>
</evidence>
<protein>
    <submittedName>
        <fullName evidence="2">YbhB/YbcL family Raf kinase inhibitor-like protein</fullName>
    </submittedName>
</protein>
<dbReference type="GO" id="GO:0004860">
    <property type="term" value="F:protein kinase inhibitor activity"/>
    <property type="evidence" value="ECO:0007669"/>
    <property type="project" value="UniProtKB-KW"/>
</dbReference>
<dbReference type="InterPro" id="IPR005247">
    <property type="entry name" value="YbhB_YbcL/LppC-like"/>
</dbReference>
<dbReference type="NCBIfam" id="TIGR00481">
    <property type="entry name" value="YbhB/YbcL family Raf kinase inhibitor-like protein"/>
    <property type="match status" value="1"/>
</dbReference>
<reference evidence="2 3" key="1">
    <citation type="submission" date="2023-10" db="EMBL/GenBank/DDBJ databases">
        <title>The complete genome sequence of Methanoculleus palmolei DSM 4273.</title>
        <authorList>
            <person name="Lai S.-J."/>
            <person name="You Y.-T."/>
            <person name="Chen S.-C."/>
        </authorList>
    </citation>
    <scope>NUCLEOTIDE SEQUENCE [LARGE SCALE GENOMIC DNA]</scope>
    <source>
        <strain evidence="2 3">DSM 4273</strain>
    </source>
</reference>
<feature type="compositionally biased region" description="Polar residues" evidence="1">
    <location>
        <begin position="105"/>
        <end position="121"/>
    </location>
</feature>
<feature type="region of interest" description="Disordered" evidence="1">
    <location>
        <begin position="87"/>
        <end position="169"/>
    </location>
</feature>
<dbReference type="CDD" id="cd00865">
    <property type="entry name" value="PEBP_bact_arch"/>
    <property type="match status" value="1"/>
</dbReference>
<dbReference type="AlphaFoldDB" id="A0ABD8A8K5"/>
<sequence length="182" mass="19852">MQNLTIAVDFDRFPPEHTCDGEDLSPRIRVLGSNAPYLAVIVDDPDAPRGTFTHWLAWNIPSTGEIPAGIPQEPRISHPVSAAQGMNDFRRTGYSGPCPREVHHTATSSGYGALRVNSTSLRGRGGPSSKVRSRQPPPATARLWRSTSAGRRSRPRRRPGPAPDAPGGFHNLFLYVIPRDVS</sequence>
<keyword evidence="3" id="KW-1185">Reference proteome</keyword>
<gene>
    <name evidence="2" type="ORF">R6Y95_05485</name>
</gene>
<proteinExistence type="predicted"/>
<accession>A0ABD8A8K5</accession>
<dbReference type="EMBL" id="CP137641">
    <property type="protein sequence ID" value="WOX54926.1"/>
    <property type="molecule type" value="Genomic_DNA"/>
</dbReference>
<evidence type="ECO:0000313" key="2">
    <source>
        <dbReference type="EMBL" id="WOX54926.1"/>
    </source>
</evidence>
<keyword evidence="2" id="KW-0649">Protein kinase inhibitor</keyword>
<dbReference type="Proteomes" id="UP001626603">
    <property type="component" value="Chromosome"/>
</dbReference>
<dbReference type="Gene3D" id="3.90.280.10">
    <property type="entry name" value="PEBP-like"/>
    <property type="match status" value="1"/>
</dbReference>
<dbReference type="InterPro" id="IPR036610">
    <property type="entry name" value="PEBP-like_sf"/>
</dbReference>
<organism evidence="2 3">
    <name type="scientific">Methanoculleus palmolei</name>
    <dbReference type="NCBI Taxonomy" id="72612"/>
    <lineage>
        <taxon>Archaea</taxon>
        <taxon>Methanobacteriati</taxon>
        <taxon>Methanobacteriota</taxon>
        <taxon>Stenosarchaea group</taxon>
        <taxon>Methanomicrobia</taxon>
        <taxon>Methanomicrobiales</taxon>
        <taxon>Methanomicrobiaceae</taxon>
        <taxon>Methanoculleus</taxon>
    </lineage>
</organism>